<dbReference type="InterPro" id="IPR005925">
    <property type="entry name" value="Agmatinase-rel"/>
</dbReference>
<reference evidence="5 6" key="1">
    <citation type="submission" date="2024-03" db="EMBL/GenBank/DDBJ databases">
        <title>High-quality draft genome sequence of Oceanobacter sp. wDCs-4.</title>
        <authorList>
            <person name="Dong C."/>
        </authorList>
    </citation>
    <scope>NUCLEOTIDE SEQUENCE [LARGE SCALE GENOMIC DNA]</scope>
    <source>
        <strain evidence="6">wDCs-4</strain>
    </source>
</reference>
<dbReference type="PROSITE" id="PS51409">
    <property type="entry name" value="ARGINASE_2"/>
    <property type="match status" value="1"/>
</dbReference>
<evidence type="ECO:0000313" key="5">
    <source>
        <dbReference type="EMBL" id="MFK4752850.1"/>
    </source>
</evidence>
<dbReference type="GO" id="GO:0008783">
    <property type="term" value="F:agmatinase activity"/>
    <property type="evidence" value="ECO:0007669"/>
    <property type="project" value="UniProtKB-EC"/>
</dbReference>
<dbReference type="CDD" id="cd11592">
    <property type="entry name" value="Agmatinase_PAH"/>
    <property type="match status" value="1"/>
</dbReference>
<keyword evidence="3 4" id="KW-0378">Hydrolase</keyword>
<evidence type="ECO:0000256" key="2">
    <source>
        <dbReference type="ARBA" id="ARBA00022723"/>
    </source>
</evidence>
<keyword evidence="2" id="KW-0479">Metal-binding</keyword>
<protein>
    <submittedName>
        <fullName evidence="5">Agmatinase</fullName>
        <ecNumber evidence="5">3.5.3.11</ecNumber>
    </submittedName>
</protein>
<name>A0ABW8NIS3_9GAMM</name>
<dbReference type="InterPro" id="IPR023696">
    <property type="entry name" value="Ureohydrolase_dom_sf"/>
</dbReference>
<dbReference type="PROSITE" id="PS01053">
    <property type="entry name" value="ARGINASE_1"/>
    <property type="match status" value="1"/>
</dbReference>
<dbReference type="Gene3D" id="3.40.800.10">
    <property type="entry name" value="Ureohydrolase domain"/>
    <property type="match status" value="1"/>
</dbReference>
<evidence type="ECO:0000256" key="1">
    <source>
        <dbReference type="ARBA" id="ARBA00009227"/>
    </source>
</evidence>
<sequence>MYPTPAAQNPMAIASATANADMPLYSALGMTFMQCPLMTDIHHSQADVIVAGVPFDMATSGRPGARFGPQGVRQASANLIWEGKRWPWTFALGDVLKLEDAGNLAFRHGEPQTLVDNLEAFAAALVQAGKKTLFFGGDHFVTLPILRAQARQHGPLALIHFDAHTDTYDGGSQYDHGTLFHHAVVEGLVDTEHSIQLGIRTAYELDGHPFEVIDAAELNDLGPAATLTRIRQRVAGRPVYISFDIDALDPAFAPGTGTPVSAGLSMDCALKIIRGLAGMDIRGMDVVEVAPAYDHAEITSLAGATLALEMLYAVAAGKHPV</sequence>
<dbReference type="EMBL" id="JBBKTX010000011">
    <property type="protein sequence ID" value="MFK4752850.1"/>
    <property type="molecule type" value="Genomic_DNA"/>
</dbReference>
<dbReference type="InterPro" id="IPR020855">
    <property type="entry name" value="Ureohydrolase_Mn_BS"/>
</dbReference>
<dbReference type="Proteomes" id="UP001620597">
    <property type="component" value="Unassembled WGS sequence"/>
</dbReference>
<dbReference type="InterPro" id="IPR006035">
    <property type="entry name" value="Ureohydrolase"/>
</dbReference>
<comment type="caution">
    <text evidence="5">The sequence shown here is derived from an EMBL/GenBank/DDBJ whole genome shotgun (WGS) entry which is preliminary data.</text>
</comment>
<accession>A0ABW8NIS3</accession>
<evidence type="ECO:0000256" key="4">
    <source>
        <dbReference type="RuleBase" id="RU003684"/>
    </source>
</evidence>
<proteinExistence type="inferred from homology"/>
<comment type="similarity">
    <text evidence="1">Belongs to the arginase family. Agmatinase subfamily.</text>
</comment>
<dbReference type="PANTHER" id="PTHR11358">
    <property type="entry name" value="ARGINASE/AGMATINASE"/>
    <property type="match status" value="1"/>
</dbReference>
<evidence type="ECO:0000256" key="3">
    <source>
        <dbReference type="ARBA" id="ARBA00022801"/>
    </source>
</evidence>
<dbReference type="NCBIfam" id="TIGR01230">
    <property type="entry name" value="agmatinase"/>
    <property type="match status" value="1"/>
</dbReference>
<keyword evidence="6" id="KW-1185">Reference proteome</keyword>
<dbReference type="Pfam" id="PF00491">
    <property type="entry name" value="Arginase"/>
    <property type="match status" value="1"/>
</dbReference>
<dbReference type="PIRSF" id="PIRSF036979">
    <property type="entry name" value="Arginase"/>
    <property type="match status" value="1"/>
</dbReference>
<dbReference type="RefSeq" id="WP_416205991.1">
    <property type="nucleotide sequence ID" value="NZ_JBBKTX010000011.1"/>
</dbReference>
<evidence type="ECO:0000313" key="6">
    <source>
        <dbReference type="Proteomes" id="UP001620597"/>
    </source>
</evidence>
<dbReference type="PANTHER" id="PTHR11358:SF26">
    <property type="entry name" value="GUANIDINO ACID HYDROLASE, MITOCHONDRIAL"/>
    <property type="match status" value="1"/>
</dbReference>
<gene>
    <name evidence="5" type="primary">speB</name>
    <name evidence="5" type="ORF">WG929_10560</name>
</gene>
<dbReference type="SUPFAM" id="SSF52768">
    <property type="entry name" value="Arginase/deacetylase"/>
    <property type="match status" value="1"/>
</dbReference>
<organism evidence="5 6">
    <name type="scientific">Oceanobacter antarcticus</name>
    <dbReference type="NCBI Taxonomy" id="3133425"/>
    <lineage>
        <taxon>Bacteria</taxon>
        <taxon>Pseudomonadati</taxon>
        <taxon>Pseudomonadota</taxon>
        <taxon>Gammaproteobacteria</taxon>
        <taxon>Oceanospirillales</taxon>
        <taxon>Oceanospirillaceae</taxon>
        <taxon>Oceanobacter</taxon>
    </lineage>
</organism>
<dbReference type="NCBIfam" id="NF002564">
    <property type="entry name" value="PRK02190.1"/>
    <property type="match status" value="1"/>
</dbReference>
<dbReference type="EC" id="3.5.3.11" evidence="5"/>